<dbReference type="EMBL" id="CM042015">
    <property type="protein sequence ID" value="KAI3710816.1"/>
    <property type="molecule type" value="Genomic_DNA"/>
</dbReference>
<accession>A0ACB9AMT4</accession>
<gene>
    <name evidence="1" type="ORF">L2E82_40610</name>
</gene>
<evidence type="ECO:0000313" key="2">
    <source>
        <dbReference type="Proteomes" id="UP001055811"/>
    </source>
</evidence>
<dbReference type="Proteomes" id="UP001055811">
    <property type="component" value="Linkage Group LG07"/>
</dbReference>
<reference evidence="1 2" key="2">
    <citation type="journal article" date="2022" name="Mol. Ecol. Resour.">
        <title>The genomes of chicory, endive, great burdock and yacon provide insights into Asteraceae paleo-polyploidization history and plant inulin production.</title>
        <authorList>
            <person name="Fan W."/>
            <person name="Wang S."/>
            <person name="Wang H."/>
            <person name="Wang A."/>
            <person name="Jiang F."/>
            <person name="Liu H."/>
            <person name="Zhao H."/>
            <person name="Xu D."/>
            <person name="Zhang Y."/>
        </authorList>
    </citation>
    <scope>NUCLEOTIDE SEQUENCE [LARGE SCALE GENOMIC DNA]</scope>
    <source>
        <strain evidence="2">cv. Punajuju</strain>
        <tissue evidence="1">Leaves</tissue>
    </source>
</reference>
<keyword evidence="2" id="KW-1185">Reference proteome</keyword>
<protein>
    <submittedName>
        <fullName evidence="1">Uncharacterized protein</fullName>
    </submittedName>
</protein>
<name>A0ACB9AMT4_CICIN</name>
<sequence length="299" mass="32475">MTWISKCTGKSGFGASSTAEDVTRNVDGTGLTAIVTGATSGVCFETARVLALRRVRVVIPVINLETGKKVKERITKKIPNAKIDVMELDISSMESVRKFASEFCSKGLPLNILILNGGVMTPPFALVKDDQGLQFASNHIGNFLLTNLLVDTMKNSVTKCGREGRIVMLSSDIHKINDKKSNEAVYGPSKLATALHAQELTRRFIEEHVYVNVDCLHLGVIATNLARQGGFSAFLYGVYNRILKNVPQGAAATCYVAFNPQAKPVSGDYVADCNWNSAQDPELAKKAWEATLSKTNGNY</sequence>
<reference evidence="2" key="1">
    <citation type="journal article" date="2022" name="Mol. Ecol. Resour.">
        <title>The genomes of chicory, endive, great burdock and yacon provide insights into Asteraceae palaeo-polyploidization history and plant inulin production.</title>
        <authorList>
            <person name="Fan W."/>
            <person name="Wang S."/>
            <person name="Wang H."/>
            <person name="Wang A."/>
            <person name="Jiang F."/>
            <person name="Liu H."/>
            <person name="Zhao H."/>
            <person name="Xu D."/>
            <person name="Zhang Y."/>
        </authorList>
    </citation>
    <scope>NUCLEOTIDE SEQUENCE [LARGE SCALE GENOMIC DNA]</scope>
    <source>
        <strain evidence="2">cv. Punajuju</strain>
    </source>
</reference>
<evidence type="ECO:0000313" key="1">
    <source>
        <dbReference type="EMBL" id="KAI3710816.1"/>
    </source>
</evidence>
<comment type="caution">
    <text evidence="1">The sequence shown here is derived from an EMBL/GenBank/DDBJ whole genome shotgun (WGS) entry which is preliminary data.</text>
</comment>
<proteinExistence type="predicted"/>
<organism evidence="1 2">
    <name type="scientific">Cichorium intybus</name>
    <name type="common">Chicory</name>
    <dbReference type="NCBI Taxonomy" id="13427"/>
    <lineage>
        <taxon>Eukaryota</taxon>
        <taxon>Viridiplantae</taxon>
        <taxon>Streptophyta</taxon>
        <taxon>Embryophyta</taxon>
        <taxon>Tracheophyta</taxon>
        <taxon>Spermatophyta</taxon>
        <taxon>Magnoliopsida</taxon>
        <taxon>eudicotyledons</taxon>
        <taxon>Gunneridae</taxon>
        <taxon>Pentapetalae</taxon>
        <taxon>asterids</taxon>
        <taxon>campanulids</taxon>
        <taxon>Asterales</taxon>
        <taxon>Asteraceae</taxon>
        <taxon>Cichorioideae</taxon>
        <taxon>Cichorieae</taxon>
        <taxon>Cichoriinae</taxon>
        <taxon>Cichorium</taxon>
    </lineage>
</organism>